<organism evidence="1 2">
    <name type="scientific">Albugo candida</name>
    <dbReference type="NCBI Taxonomy" id="65357"/>
    <lineage>
        <taxon>Eukaryota</taxon>
        <taxon>Sar</taxon>
        <taxon>Stramenopiles</taxon>
        <taxon>Oomycota</taxon>
        <taxon>Peronosporomycetes</taxon>
        <taxon>Albuginales</taxon>
        <taxon>Albuginaceae</taxon>
        <taxon>Albugo</taxon>
    </lineage>
</organism>
<gene>
    <name evidence="1" type="ORF">BN9_044050</name>
</gene>
<sequence>MNAVLSPKAQARDRGGTKSAMEALPMLMILLSALMIKPIGRRRKQQCLLESIRDKLKDEIWPNRTRFDDKEHQCEWIRKLQKLIQHNEWLIGSEFCEENDGKDTNKSDFSSLFFQHSRMLVQTSAT</sequence>
<protein>
    <submittedName>
        <fullName evidence="1">Uncharacterized protein</fullName>
    </submittedName>
</protein>
<dbReference type="InParanoid" id="A0A024G9R2"/>
<keyword evidence="2" id="KW-1185">Reference proteome</keyword>
<proteinExistence type="predicted"/>
<evidence type="ECO:0000313" key="1">
    <source>
        <dbReference type="EMBL" id="CCI43621.1"/>
    </source>
</evidence>
<accession>A0A024G9R2</accession>
<dbReference type="AlphaFoldDB" id="A0A024G9R2"/>
<name>A0A024G9R2_9STRA</name>
<reference evidence="1 2" key="1">
    <citation type="submission" date="2012-05" db="EMBL/GenBank/DDBJ databases">
        <title>Recombination and specialization in a pathogen metapopulation.</title>
        <authorList>
            <person name="Gardiner A."/>
            <person name="Kemen E."/>
            <person name="Schultz-Larsen T."/>
            <person name="MacLean D."/>
            <person name="Van Oosterhout C."/>
            <person name="Jones J.D.G."/>
        </authorList>
    </citation>
    <scope>NUCLEOTIDE SEQUENCE [LARGE SCALE GENOMIC DNA]</scope>
    <source>
        <strain evidence="1 2">Ac Nc2</strain>
    </source>
</reference>
<dbReference type="Proteomes" id="UP000053237">
    <property type="component" value="Unassembled WGS sequence"/>
</dbReference>
<comment type="caution">
    <text evidence="1">The sequence shown here is derived from an EMBL/GenBank/DDBJ whole genome shotgun (WGS) entry which is preliminary data.</text>
</comment>
<evidence type="ECO:0000313" key="2">
    <source>
        <dbReference type="Proteomes" id="UP000053237"/>
    </source>
</evidence>
<dbReference type="EMBL" id="CAIX01000052">
    <property type="protein sequence ID" value="CCI43621.1"/>
    <property type="molecule type" value="Genomic_DNA"/>
</dbReference>